<proteinExistence type="predicted"/>
<gene>
    <name evidence="2" type="ORF">EYC87_13030</name>
</gene>
<organism evidence="2 3">
    <name type="scientific">Candidatus Seongchinamella marina</name>
    <dbReference type="NCBI Taxonomy" id="2518990"/>
    <lineage>
        <taxon>Bacteria</taxon>
        <taxon>Pseudomonadati</taxon>
        <taxon>Pseudomonadota</taxon>
        <taxon>Gammaproteobacteria</taxon>
        <taxon>Cellvibrionales</taxon>
        <taxon>Halieaceae</taxon>
        <taxon>Seongchinamella</taxon>
    </lineage>
</organism>
<dbReference type="Proteomes" id="UP001143307">
    <property type="component" value="Unassembled WGS sequence"/>
</dbReference>
<keyword evidence="1" id="KW-1133">Transmembrane helix</keyword>
<feature type="transmembrane region" description="Helical" evidence="1">
    <location>
        <begin position="233"/>
        <end position="248"/>
    </location>
</feature>
<keyword evidence="1" id="KW-0472">Membrane</keyword>
<evidence type="ECO:0008006" key="4">
    <source>
        <dbReference type="Google" id="ProtNLM"/>
    </source>
</evidence>
<feature type="transmembrane region" description="Helical" evidence="1">
    <location>
        <begin position="100"/>
        <end position="120"/>
    </location>
</feature>
<reference evidence="2" key="1">
    <citation type="submission" date="2019-02" db="EMBL/GenBank/DDBJ databases">
        <authorList>
            <person name="Li S.-H."/>
        </authorList>
    </citation>
    <scope>NUCLEOTIDE SEQUENCE</scope>
    <source>
        <strain evidence="2">IMCC8485</strain>
    </source>
</reference>
<evidence type="ECO:0000313" key="3">
    <source>
        <dbReference type="Proteomes" id="UP001143307"/>
    </source>
</evidence>
<keyword evidence="1" id="KW-0812">Transmembrane</keyword>
<comment type="caution">
    <text evidence="2">The sequence shown here is derived from an EMBL/GenBank/DDBJ whole genome shotgun (WGS) entry which is preliminary data.</text>
</comment>
<accession>A0ABT3SY06</accession>
<sequence>MVSANPKANEQRSQPLTNIRQWIKLTVYSLLLANFAFYIHDDWTIAQHTLNENSSLLDWTSAFAASIDELAWFVLLFLFELETYALPDEKFTRARVILMHSVRAVCYVFLAHTLFAYGTATVDLNSLSQVEGSNNLCDFVTEELSFGYNLDYTELDAENCAHLSSSTQFYLIDENLIVTDAAGLVIEKQLTQLDLMEALIWLLILLIIEVMVRMQERDITRSRMMSALKALKFMLYGLLWGAAAYWIYRGHYVYAWDEALWILGFSAIGMNLSEWRKEIEQEQEAAS</sequence>
<keyword evidence="3" id="KW-1185">Reference proteome</keyword>
<evidence type="ECO:0000313" key="2">
    <source>
        <dbReference type="EMBL" id="MCX2974510.1"/>
    </source>
</evidence>
<feature type="transmembrane region" description="Helical" evidence="1">
    <location>
        <begin position="21"/>
        <end position="39"/>
    </location>
</feature>
<feature type="transmembrane region" description="Helical" evidence="1">
    <location>
        <begin position="59"/>
        <end position="79"/>
    </location>
</feature>
<name>A0ABT3SY06_9GAMM</name>
<evidence type="ECO:0000256" key="1">
    <source>
        <dbReference type="SAM" id="Phobius"/>
    </source>
</evidence>
<dbReference type="RefSeq" id="WP_279253268.1">
    <property type="nucleotide sequence ID" value="NZ_SHNP01000004.1"/>
</dbReference>
<dbReference type="EMBL" id="SHNP01000004">
    <property type="protein sequence ID" value="MCX2974510.1"/>
    <property type="molecule type" value="Genomic_DNA"/>
</dbReference>
<feature type="transmembrane region" description="Helical" evidence="1">
    <location>
        <begin position="195"/>
        <end position="212"/>
    </location>
</feature>
<protein>
    <recommendedName>
        <fullName evidence="4">Shikimate kinase</fullName>
    </recommendedName>
</protein>